<feature type="domain" description="NAD-dependent epimerase/dehydratase" evidence="2">
    <location>
        <begin position="5"/>
        <end position="239"/>
    </location>
</feature>
<dbReference type="InterPro" id="IPR036291">
    <property type="entry name" value="NAD(P)-bd_dom_sf"/>
</dbReference>
<evidence type="ECO:0000256" key="1">
    <source>
        <dbReference type="ARBA" id="ARBA00007637"/>
    </source>
</evidence>
<dbReference type="GO" id="GO:0003978">
    <property type="term" value="F:UDP-glucose 4-epimerase activity"/>
    <property type="evidence" value="ECO:0007669"/>
    <property type="project" value="UniProtKB-EC"/>
</dbReference>
<dbReference type="Pfam" id="PF01370">
    <property type="entry name" value="Epimerase"/>
    <property type="match status" value="1"/>
</dbReference>
<dbReference type="AlphaFoldDB" id="A0A7W5ZGR6"/>
<proteinExistence type="inferred from homology"/>
<protein>
    <submittedName>
        <fullName evidence="3">UDP-glucose 4-epimerase</fullName>
        <ecNumber evidence="3">5.1.3.2</ecNumber>
    </submittedName>
</protein>
<dbReference type="EC" id="5.1.3.2" evidence="3"/>
<keyword evidence="3" id="KW-0413">Isomerase</keyword>
<dbReference type="SUPFAM" id="SSF51735">
    <property type="entry name" value="NAD(P)-binding Rossmann-fold domains"/>
    <property type="match status" value="1"/>
</dbReference>
<dbReference type="Proteomes" id="UP000541352">
    <property type="component" value="Unassembled WGS sequence"/>
</dbReference>
<evidence type="ECO:0000313" key="3">
    <source>
        <dbReference type="EMBL" id="MBB3836871.1"/>
    </source>
</evidence>
<organism evidence="3 4">
    <name type="scientific">Runella defluvii</name>
    <dbReference type="NCBI Taxonomy" id="370973"/>
    <lineage>
        <taxon>Bacteria</taxon>
        <taxon>Pseudomonadati</taxon>
        <taxon>Bacteroidota</taxon>
        <taxon>Cytophagia</taxon>
        <taxon>Cytophagales</taxon>
        <taxon>Spirosomataceae</taxon>
        <taxon>Runella</taxon>
    </lineage>
</organism>
<name>A0A7W5ZGR6_9BACT</name>
<reference evidence="3 4" key="1">
    <citation type="submission" date="2020-08" db="EMBL/GenBank/DDBJ databases">
        <title>Genomic Encyclopedia of Type Strains, Phase IV (KMG-IV): sequencing the most valuable type-strain genomes for metagenomic binning, comparative biology and taxonomic classification.</title>
        <authorList>
            <person name="Goeker M."/>
        </authorList>
    </citation>
    <scope>NUCLEOTIDE SEQUENCE [LARGE SCALE GENOMIC DNA]</scope>
    <source>
        <strain evidence="3 4">DSM 17976</strain>
    </source>
</reference>
<comment type="similarity">
    <text evidence="1">Belongs to the NAD(P)-dependent epimerase/dehydratase family.</text>
</comment>
<keyword evidence="4" id="KW-1185">Reference proteome</keyword>
<accession>A0A7W5ZGR6</accession>
<dbReference type="InterPro" id="IPR001509">
    <property type="entry name" value="Epimerase_deHydtase"/>
</dbReference>
<dbReference type="Gene3D" id="3.40.50.720">
    <property type="entry name" value="NAD(P)-binding Rossmann-like Domain"/>
    <property type="match status" value="1"/>
</dbReference>
<evidence type="ECO:0000313" key="4">
    <source>
        <dbReference type="Proteomes" id="UP000541352"/>
    </source>
</evidence>
<gene>
    <name evidence="3" type="ORF">FHS57_000853</name>
</gene>
<evidence type="ECO:0000259" key="2">
    <source>
        <dbReference type="Pfam" id="PF01370"/>
    </source>
</evidence>
<sequence>MKHTILVTGGAGFIGSRLVRMLSENGFQVVVIDNLTSNLPFVQLPNVTNYNLDVRDATALDEIIGAYKPYCVVHLAAIHHVPTCEIERNYALEVNVIGTENLLLSIEKHQVSKLVFASTGAVYSPDFPILNEDETPVDPFDNYSLSKFTNEKQIRFYQQRTEADVCIARLFNTIGANDPNAHLIPDILRQIDPEVSHAIVKLGNIKSRRDYIHVEDTANLLMLMATSAPRKGLKVYNVCTSVEYSVEEIVQKIGVLMNKPISIEIDPEKIRKYDRISQIGNNQKVLTEFNTHLFFTIEDALKDILAKMYDFQT</sequence>
<dbReference type="RefSeq" id="WP_183971627.1">
    <property type="nucleotide sequence ID" value="NZ_JACIBY010000001.1"/>
</dbReference>
<dbReference type="PANTHER" id="PTHR43000">
    <property type="entry name" value="DTDP-D-GLUCOSE 4,6-DEHYDRATASE-RELATED"/>
    <property type="match status" value="1"/>
</dbReference>
<comment type="caution">
    <text evidence="3">The sequence shown here is derived from an EMBL/GenBank/DDBJ whole genome shotgun (WGS) entry which is preliminary data.</text>
</comment>
<dbReference type="EMBL" id="JACIBY010000001">
    <property type="protein sequence ID" value="MBB3836871.1"/>
    <property type="molecule type" value="Genomic_DNA"/>
</dbReference>